<gene>
    <name evidence="1" type="ORF">EDD38_1449</name>
</gene>
<dbReference type="PANTHER" id="PTHR33744:SF17">
    <property type="entry name" value="CONSERVED PROTEIN"/>
    <property type="match status" value="1"/>
</dbReference>
<accession>A0A3N4S2H8</accession>
<keyword evidence="2" id="KW-1185">Reference proteome</keyword>
<dbReference type="PANTHER" id="PTHR33744">
    <property type="entry name" value="CARBOHYDRATE DIACID REGULATOR"/>
    <property type="match status" value="1"/>
</dbReference>
<evidence type="ECO:0000313" key="1">
    <source>
        <dbReference type="EMBL" id="RPE33170.1"/>
    </source>
</evidence>
<reference evidence="1 2" key="1">
    <citation type="submission" date="2018-11" db="EMBL/GenBank/DDBJ databases">
        <title>Sequencing the genomes of 1000 actinobacteria strains.</title>
        <authorList>
            <person name="Klenk H.-P."/>
        </authorList>
    </citation>
    <scope>NUCLEOTIDE SEQUENCE [LARGE SCALE GENOMIC DNA]</scope>
    <source>
        <strain evidence="1 2">DSM 44781</strain>
    </source>
</reference>
<dbReference type="RefSeq" id="WP_123817641.1">
    <property type="nucleotide sequence ID" value="NZ_RKQG01000001.1"/>
</dbReference>
<comment type="caution">
    <text evidence="1">The sequence shown here is derived from an EMBL/GenBank/DDBJ whole genome shotgun (WGS) entry which is preliminary data.</text>
</comment>
<dbReference type="EMBL" id="RKQG01000001">
    <property type="protein sequence ID" value="RPE33170.1"/>
    <property type="molecule type" value="Genomic_DNA"/>
</dbReference>
<evidence type="ECO:0000313" key="2">
    <source>
        <dbReference type="Proteomes" id="UP000266906"/>
    </source>
</evidence>
<dbReference type="InterPro" id="IPR042070">
    <property type="entry name" value="PucR_C-HTH_sf"/>
</dbReference>
<proteinExistence type="predicted"/>
<organism evidence="1 2">
    <name type="scientific">Kitasatospora cineracea</name>
    <dbReference type="NCBI Taxonomy" id="88074"/>
    <lineage>
        <taxon>Bacteria</taxon>
        <taxon>Bacillati</taxon>
        <taxon>Actinomycetota</taxon>
        <taxon>Actinomycetes</taxon>
        <taxon>Kitasatosporales</taxon>
        <taxon>Streptomycetaceae</taxon>
        <taxon>Kitasatospora</taxon>
    </lineage>
</organism>
<protein>
    <submittedName>
        <fullName evidence="1">Uncharacterized protein</fullName>
    </submittedName>
</protein>
<dbReference type="AlphaFoldDB" id="A0A3N4S2H8"/>
<sequence>MDEDAWDSSALRAKTLAGLLALVGPLVETAALPQPQAPVRRLEVFDPLDRPAGARDGTVLVAVGVDPHAAAAEDLLRAAGDGRAAAVVLREVGDGARKDALREAARQAGTALLLRAAWAGWPELITALRAAVESPAPGGTDVPLGDLGGLARRIALQVGGAVTIEDPDSRVLAHHAESADLDGIRLRTVLTGTVPEERRRAMDRDGFLRELWSSHRVLHRRAGPDAPERMAVAVQAGGERLGSIWVAAITGRPLQESAVEVLRDAARAAAVHLLHHHSRRDARQALLLDAARAVLDGPGAGTLLAGYSGIPADAPCAVLAVGTPGPVDDGRRVRLERQVRLHQPRPGRGSLVLPADRGVLVLLGGLADRPATAAAQAADFGHRLATELSHRSDAPVLVGLGPVRARLDDAARSRHHAELALGGLLFGRPGPEGRCATVEQVADAVALRHLLEALHDLPLPVRTSVSRLIEQTGPPDEPRKGEPDPPAMLYAYLRRSGALGPAADDLGLARTTFAARFQTRVLKPSGLDVNDPDARLLAHLQLRALRHRAEEH</sequence>
<dbReference type="Gene3D" id="1.10.10.2840">
    <property type="entry name" value="PucR C-terminal helix-turn-helix domain"/>
    <property type="match status" value="1"/>
</dbReference>
<name>A0A3N4S2H8_9ACTN</name>
<dbReference type="Proteomes" id="UP000266906">
    <property type="component" value="Unassembled WGS sequence"/>
</dbReference>
<dbReference type="InterPro" id="IPR051448">
    <property type="entry name" value="CdaR-like_regulators"/>
</dbReference>